<sequence length="69" mass="7418">MAAADVSLRGGTAQRISSVSAAAPGMIASQAFCPYLYGYNDSSDGYYFYHHHRGESRHVRSSSSVRTGT</sequence>
<protein>
    <submittedName>
        <fullName evidence="1">Uncharacterized protein</fullName>
    </submittedName>
</protein>
<accession>A0A5C6CI44</accession>
<evidence type="ECO:0000313" key="2">
    <source>
        <dbReference type="Proteomes" id="UP000316304"/>
    </source>
</evidence>
<comment type="caution">
    <text evidence="1">The sequence shown here is derived from an EMBL/GenBank/DDBJ whole genome shotgun (WGS) entry which is preliminary data.</text>
</comment>
<gene>
    <name evidence="1" type="ORF">Pla52o_27090</name>
</gene>
<dbReference type="Proteomes" id="UP000316304">
    <property type="component" value="Unassembled WGS sequence"/>
</dbReference>
<keyword evidence="2" id="KW-1185">Reference proteome</keyword>
<dbReference type="EMBL" id="SJPT01000004">
    <property type="protein sequence ID" value="TWU23174.1"/>
    <property type="molecule type" value="Genomic_DNA"/>
</dbReference>
<proteinExistence type="predicted"/>
<evidence type="ECO:0000313" key="1">
    <source>
        <dbReference type="EMBL" id="TWU23174.1"/>
    </source>
</evidence>
<organism evidence="1 2">
    <name type="scientific">Novipirellula galeiformis</name>
    <dbReference type="NCBI Taxonomy" id="2528004"/>
    <lineage>
        <taxon>Bacteria</taxon>
        <taxon>Pseudomonadati</taxon>
        <taxon>Planctomycetota</taxon>
        <taxon>Planctomycetia</taxon>
        <taxon>Pirellulales</taxon>
        <taxon>Pirellulaceae</taxon>
        <taxon>Novipirellula</taxon>
    </lineage>
</organism>
<dbReference type="AlphaFoldDB" id="A0A5C6CI44"/>
<reference evidence="1 2" key="1">
    <citation type="submission" date="2019-02" db="EMBL/GenBank/DDBJ databases">
        <title>Deep-cultivation of Planctomycetes and their phenomic and genomic characterization uncovers novel biology.</title>
        <authorList>
            <person name="Wiegand S."/>
            <person name="Jogler M."/>
            <person name="Boedeker C."/>
            <person name="Pinto D."/>
            <person name="Vollmers J."/>
            <person name="Rivas-Marin E."/>
            <person name="Kohn T."/>
            <person name="Peeters S.H."/>
            <person name="Heuer A."/>
            <person name="Rast P."/>
            <person name="Oberbeckmann S."/>
            <person name="Bunk B."/>
            <person name="Jeske O."/>
            <person name="Meyerdierks A."/>
            <person name="Storesund J.E."/>
            <person name="Kallscheuer N."/>
            <person name="Luecker S."/>
            <person name="Lage O.M."/>
            <person name="Pohl T."/>
            <person name="Merkel B.J."/>
            <person name="Hornburger P."/>
            <person name="Mueller R.-W."/>
            <person name="Bruemmer F."/>
            <person name="Labrenz M."/>
            <person name="Spormann A.M."/>
            <person name="Op Den Camp H."/>
            <person name="Overmann J."/>
            <person name="Amann R."/>
            <person name="Jetten M.S.M."/>
            <person name="Mascher T."/>
            <person name="Medema M.H."/>
            <person name="Devos D.P."/>
            <person name="Kaster A.-K."/>
            <person name="Ovreas L."/>
            <person name="Rohde M."/>
            <person name="Galperin M.Y."/>
            <person name="Jogler C."/>
        </authorList>
    </citation>
    <scope>NUCLEOTIDE SEQUENCE [LARGE SCALE GENOMIC DNA]</scope>
    <source>
        <strain evidence="1 2">Pla52o</strain>
    </source>
</reference>
<name>A0A5C6CI44_9BACT</name>